<dbReference type="InterPro" id="IPR013103">
    <property type="entry name" value="RVT_2"/>
</dbReference>
<dbReference type="SUPFAM" id="SSF53098">
    <property type="entry name" value="Ribonuclease H-like"/>
    <property type="match status" value="1"/>
</dbReference>
<dbReference type="OrthoDB" id="414104at2759"/>
<dbReference type="Proteomes" id="UP000326396">
    <property type="component" value="Linkage Group LG13"/>
</dbReference>
<feature type="domain" description="Integrase catalytic" evidence="2">
    <location>
        <begin position="60"/>
        <end position="235"/>
    </location>
</feature>
<protein>
    <recommendedName>
        <fullName evidence="2">Integrase catalytic domain-containing protein</fullName>
    </recommendedName>
</protein>
<dbReference type="Pfam" id="PF13976">
    <property type="entry name" value="gag_pre-integrs"/>
    <property type="match status" value="1"/>
</dbReference>
<dbReference type="CDD" id="cd09272">
    <property type="entry name" value="RNase_HI_RT_Ty1"/>
    <property type="match status" value="1"/>
</dbReference>
<gene>
    <name evidence="3" type="ORF">E3N88_11256</name>
</gene>
<dbReference type="PROSITE" id="PS50994">
    <property type="entry name" value="INTEGRASE"/>
    <property type="match status" value="1"/>
</dbReference>
<evidence type="ECO:0000313" key="3">
    <source>
        <dbReference type="EMBL" id="KAD6119985.1"/>
    </source>
</evidence>
<sequence length="960" mass="110423">MGMVAQERKAMAIKVDAKIWHSRLGHASDSKLSHISFLQDVSFNFKDNICDSCAKAKHTRSPFPKSFIKTTECFELIHCDIWGKYRKPSTAHASFFLTIVDDFSRALWVFLIRHKSEASDCLINFHNMVKTQFSKSIKRIRSDNGGEFISNRMKEFYACEGILLETTCPHTPQQNGVVERKHRHILETARALMFQASIPKRFWGECIETAVYIINRLPSKAINNQTPYEIIFGQKPEYDHMRTLGCLAYYSSIETGGDKFEFRGRPGVFMGYPHGTKGFKIFDLEHGKMAISRDVKFVENNFPFAHLKSKNSTSNNFEIPTWYEDDYVKEVGEEKNKNDVVRESNQETVPTQNNIDNELMDFFEKEVQDEETVTTDEPPNEPPTPRTTRTRLPPSRFLDYKVTLPPSIDHAKPVPGRTSSTVHPLSNYVSYDNFSDSHKVFLAAITSVNEPKSFREAMQDKNWRDAMQREIKALEENETWTLETLPKGKHAIDSKWVYKIKYKPNGEIERYKARLVARGFTQIEGVDYHDTFAPVAKLVTIRTLITVAVKRNWLLHQLDVNNAFLHGDLQEEVYMKIPQGFSNNEEHRVCRLRKSLYGLKQASRTWYQKFTISLLDIGYKQSYADHSLFTYQTNGKFVALLIYVDDVVITGNDEDMIKKTKDHLNTSFSIKDLGPLKYFLGIEVARTDDGMVLSQHKYAMDILNDCGQLGCRPSSFPMEQNLRIDKCHESHKTDASLFRRLIGRLLYLQATRPDIAYAVNVLSQFVSDPREDHMNAVLRILRYVKSTLGQGIFIPKSGGFNLVAYCDADWMGCPFTRRSRTGYLLLLGGAPISWKTKKQSVVSRSSAEAEYRAMATTVSEVLWIRWLLKDFMVHLRDPTPLYCDNQAARHIANNPVFHERTKHVEMDCYFVRERVESHEILPLHVTSKQQVADLFTKPLGAQPLRDLLGKLGVRDLHTPA</sequence>
<feature type="compositionally biased region" description="Polar residues" evidence="1">
    <location>
        <begin position="346"/>
        <end position="356"/>
    </location>
</feature>
<dbReference type="GO" id="GO:0015074">
    <property type="term" value="P:DNA integration"/>
    <property type="evidence" value="ECO:0007669"/>
    <property type="project" value="InterPro"/>
</dbReference>
<dbReference type="InterPro" id="IPR036397">
    <property type="entry name" value="RNaseH_sf"/>
</dbReference>
<dbReference type="Pfam" id="PF25597">
    <property type="entry name" value="SH3_retrovirus"/>
    <property type="match status" value="1"/>
</dbReference>
<evidence type="ECO:0000256" key="1">
    <source>
        <dbReference type="SAM" id="MobiDB-lite"/>
    </source>
</evidence>
<dbReference type="AlphaFoldDB" id="A0A5N6PD02"/>
<dbReference type="GO" id="GO:0003676">
    <property type="term" value="F:nucleic acid binding"/>
    <property type="evidence" value="ECO:0007669"/>
    <property type="project" value="InterPro"/>
</dbReference>
<dbReference type="PANTHER" id="PTHR11439">
    <property type="entry name" value="GAG-POL-RELATED RETROTRANSPOSON"/>
    <property type="match status" value="1"/>
</dbReference>
<proteinExistence type="predicted"/>
<dbReference type="InterPro" id="IPR012337">
    <property type="entry name" value="RNaseH-like_sf"/>
</dbReference>
<dbReference type="SUPFAM" id="SSF56672">
    <property type="entry name" value="DNA/RNA polymerases"/>
    <property type="match status" value="1"/>
</dbReference>
<dbReference type="Pfam" id="PF07727">
    <property type="entry name" value="RVT_2"/>
    <property type="match status" value="1"/>
</dbReference>
<dbReference type="InterPro" id="IPR057670">
    <property type="entry name" value="SH3_retrovirus"/>
</dbReference>
<dbReference type="InterPro" id="IPR001584">
    <property type="entry name" value="Integrase_cat-core"/>
</dbReference>
<accession>A0A5N6PD02</accession>
<reference evidence="3 4" key="1">
    <citation type="submission" date="2019-05" db="EMBL/GenBank/DDBJ databases">
        <title>Mikania micrantha, genome provides insights into the molecular mechanism of rapid growth.</title>
        <authorList>
            <person name="Liu B."/>
        </authorList>
    </citation>
    <scope>NUCLEOTIDE SEQUENCE [LARGE SCALE GENOMIC DNA]</scope>
    <source>
        <strain evidence="3">NLD-2019</strain>
        <tissue evidence="3">Leaf</tissue>
    </source>
</reference>
<dbReference type="InterPro" id="IPR025724">
    <property type="entry name" value="GAG-pre-integrase_dom"/>
</dbReference>
<comment type="caution">
    <text evidence="3">The sequence shown here is derived from an EMBL/GenBank/DDBJ whole genome shotgun (WGS) entry which is preliminary data.</text>
</comment>
<organism evidence="3 4">
    <name type="scientific">Mikania micrantha</name>
    <name type="common">bitter vine</name>
    <dbReference type="NCBI Taxonomy" id="192012"/>
    <lineage>
        <taxon>Eukaryota</taxon>
        <taxon>Viridiplantae</taxon>
        <taxon>Streptophyta</taxon>
        <taxon>Embryophyta</taxon>
        <taxon>Tracheophyta</taxon>
        <taxon>Spermatophyta</taxon>
        <taxon>Magnoliopsida</taxon>
        <taxon>eudicotyledons</taxon>
        <taxon>Gunneridae</taxon>
        <taxon>Pentapetalae</taxon>
        <taxon>asterids</taxon>
        <taxon>campanulids</taxon>
        <taxon>Asterales</taxon>
        <taxon>Asteraceae</taxon>
        <taxon>Asteroideae</taxon>
        <taxon>Heliantheae alliance</taxon>
        <taxon>Eupatorieae</taxon>
        <taxon>Mikania</taxon>
    </lineage>
</organism>
<keyword evidence="4" id="KW-1185">Reference proteome</keyword>
<name>A0A5N6PD02_9ASTR</name>
<evidence type="ECO:0000313" key="4">
    <source>
        <dbReference type="Proteomes" id="UP000326396"/>
    </source>
</evidence>
<dbReference type="Gene3D" id="3.30.420.10">
    <property type="entry name" value="Ribonuclease H-like superfamily/Ribonuclease H"/>
    <property type="match status" value="1"/>
</dbReference>
<dbReference type="Pfam" id="PF00665">
    <property type="entry name" value="rve"/>
    <property type="match status" value="1"/>
</dbReference>
<dbReference type="EMBL" id="SZYD01000005">
    <property type="protein sequence ID" value="KAD6119985.1"/>
    <property type="molecule type" value="Genomic_DNA"/>
</dbReference>
<dbReference type="PANTHER" id="PTHR11439:SF513">
    <property type="entry name" value="RNA-DIRECTED DNA POLYMERASE"/>
    <property type="match status" value="1"/>
</dbReference>
<feature type="region of interest" description="Disordered" evidence="1">
    <location>
        <begin position="337"/>
        <end position="392"/>
    </location>
</feature>
<evidence type="ECO:0000259" key="2">
    <source>
        <dbReference type="PROSITE" id="PS50994"/>
    </source>
</evidence>
<dbReference type="InterPro" id="IPR043502">
    <property type="entry name" value="DNA/RNA_pol_sf"/>
</dbReference>